<comment type="similarity">
    <text evidence="1 8 9 10">Belongs to the TRAFAC class TrmE-Era-EngA-EngB-Septin-like GTPase superfamily. EngA (Der) GTPase family.</text>
</comment>
<dbReference type="CDD" id="cd01895">
    <property type="entry name" value="EngA2"/>
    <property type="match status" value="1"/>
</dbReference>
<evidence type="ECO:0000256" key="4">
    <source>
        <dbReference type="ARBA" id="ARBA00022737"/>
    </source>
</evidence>
<dbReference type="NCBIfam" id="TIGR03594">
    <property type="entry name" value="GTPase_EngA"/>
    <property type="match status" value="1"/>
</dbReference>
<dbReference type="Proteomes" id="UP000617628">
    <property type="component" value="Unassembled WGS sequence"/>
</dbReference>
<dbReference type="InterPro" id="IPR016484">
    <property type="entry name" value="GTPase_Der"/>
</dbReference>
<keyword evidence="13" id="KW-1185">Reference proteome</keyword>
<dbReference type="PRINTS" id="PR00326">
    <property type="entry name" value="GTP1OBG"/>
</dbReference>
<keyword evidence="4 10" id="KW-0677">Repeat</keyword>
<dbReference type="PANTHER" id="PTHR43834">
    <property type="entry name" value="GTPASE DER"/>
    <property type="match status" value="1"/>
</dbReference>
<proteinExistence type="inferred from homology"/>
<evidence type="ECO:0000256" key="6">
    <source>
        <dbReference type="ARBA" id="ARBA00023134"/>
    </source>
</evidence>
<sequence>MTEHCPPDSSTIMNFTVAIVGRPNVGKSRLFNRLAGKRISIVHDMPGVTRDIISRDLDDGYTLLDTGGMGLLEGMSDTPGKIVNAVEGQIEFSIDAADLILFVVDGREGLMALDKQMAERLRRTDKRVMLVVNKVDTESTAIDGKEFFRYGFGEPYLVSAEHGRGITPLRKAVLALRDEVVGPPVEEEDDGKKVLKVCFIGRPNVGKSSLSNCLVQSDRFIVSDHPGTTRDSIEMPFVWRSKRGEDWHFMLTDTAGIRKQTKLNSSVEYFSRVRSLDAIRHVDVVFMVIDAKEGPTNQDKAIAGEATKANKPVVVVVNKWDLALEAWEKEEIDGFETEKDFQEAFAKGIRRELFFVPGSPIRFVSAKEGIDVEKILLSARQLNKRQNRKIPTGRLNNKLYKMSERLPAPKKDGRRFRIYYAVHTGNYPYRFKVFCNQSKKLGDSYKRFLLKGLVEEFELEGCPMVFDLVNKKNPYVQEEE</sequence>
<organism evidence="12 13">
    <name type="scientific">Pelagicoccus mobilis</name>
    <dbReference type="NCBI Taxonomy" id="415221"/>
    <lineage>
        <taxon>Bacteria</taxon>
        <taxon>Pseudomonadati</taxon>
        <taxon>Verrucomicrobiota</taxon>
        <taxon>Opitutia</taxon>
        <taxon>Puniceicoccales</taxon>
        <taxon>Pelagicoccaceae</taxon>
        <taxon>Pelagicoccus</taxon>
    </lineage>
</organism>
<dbReference type="GO" id="GO:0005525">
    <property type="term" value="F:GTP binding"/>
    <property type="evidence" value="ECO:0007669"/>
    <property type="project" value="UniProtKB-UniRule"/>
</dbReference>
<evidence type="ECO:0000256" key="7">
    <source>
        <dbReference type="ARBA" id="ARBA00032345"/>
    </source>
</evidence>
<dbReference type="InterPro" id="IPR015946">
    <property type="entry name" value="KH_dom-like_a/b"/>
</dbReference>
<evidence type="ECO:0000256" key="3">
    <source>
        <dbReference type="ARBA" id="ARBA00022517"/>
    </source>
</evidence>
<keyword evidence="5 8" id="KW-0547">Nucleotide-binding</keyword>
<dbReference type="EMBL" id="JAENIL010000108">
    <property type="protein sequence ID" value="MBK1880637.1"/>
    <property type="molecule type" value="Genomic_DNA"/>
</dbReference>
<feature type="binding site" evidence="8">
    <location>
        <begin position="253"/>
        <end position="257"/>
    </location>
    <ligand>
        <name>GTP</name>
        <dbReference type="ChEBI" id="CHEBI:37565"/>
        <label>2</label>
    </ligand>
</feature>
<evidence type="ECO:0000256" key="10">
    <source>
        <dbReference type="RuleBase" id="RU004481"/>
    </source>
</evidence>
<comment type="subunit">
    <text evidence="8">Associates with the 50S ribosomal subunit.</text>
</comment>
<comment type="caution">
    <text evidence="12">The sequence shown here is derived from an EMBL/GenBank/DDBJ whole genome shotgun (WGS) entry which is preliminary data.</text>
</comment>
<evidence type="ECO:0000256" key="5">
    <source>
        <dbReference type="ARBA" id="ARBA00022741"/>
    </source>
</evidence>
<reference evidence="12" key="1">
    <citation type="submission" date="2021-01" db="EMBL/GenBank/DDBJ databases">
        <title>Modified the classification status of verrucomicrobia.</title>
        <authorList>
            <person name="Feng X."/>
        </authorList>
    </citation>
    <scope>NUCLEOTIDE SEQUENCE</scope>
    <source>
        <strain evidence="12">KCTC 13126</strain>
    </source>
</reference>
<feature type="binding site" evidence="8">
    <location>
        <begin position="318"/>
        <end position="321"/>
    </location>
    <ligand>
        <name>GTP</name>
        <dbReference type="ChEBI" id="CHEBI:37565"/>
        <label>2</label>
    </ligand>
</feature>
<evidence type="ECO:0000256" key="9">
    <source>
        <dbReference type="PROSITE-ProRule" id="PRU01049"/>
    </source>
</evidence>
<dbReference type="SUPFAM" id="SSF52540">
    <property type="entry name" value="P-loop containing nucleoside triphosphate hydrolases"/>
    <property type="match status" value="2"/>
</dbReference>
<dbReference type="NCBIfam" id="TIGR00231">
    <property type="entry name" value="small_GTP"/>
    <property type="match status" value="2"/>
</dbReference>
<dbReference type="GO" id="GO:0042254">
    <property type="term" value="P:ribosome biogenesis"/>
    <property type="evidence" value="ECO:0007669"/>
    <property type="project" value="UniProtKB-KW"/>
</dbReference>
<feature type="binding site" evidence="8">
    <location>
        <begin position="201"/>
        <end position="208"/>
    </location>
    <ligand>
        <name>GTP</name>
        <dbReference type="ChEBI" id="CHEBI:37565"/>
        <label>2</label>
    </ligand>
</feature>
<protein>
    <recommendedName>
        <fullName evidence="2 8">GTPase Der</fullName>
    </recommendedName>
    <alternativeName>
        <fullName evidence="7 8">GTP-binding protein EngA</fullName>
    </alternativeName>
</protein>
<comment type="function">
    <text evidence="8 10">GTPase that plays an essential role in the late steps of ribosome biogenesis.</text>
</comment>
<evidence type="ECO:0000313" key="13">
    <source>
        <dbReference type="Proteomes" id="UP000617628"/>
    </source>
</evidence>
<feature type="binding site" evidence="8">
    <location>
        <begin position="21"/>
        <end position="28"/>
    </location>
    <ligand>
        <name>GTP</name>
        <dbReference type="ChEBI" id="CHEBI:37565"/>
        <label>1</label>
    </ligand>
</feature>
<dbReference type="PIRSF" id="PIRSF006485">
    <property type="entry name" value="GTP-binding_EngA"/>
    <property type="match status" value="1"/>
</dbReference>
<keyword evidence="6 8" id="KW-0342">GTP-binding</keyword>
<feature type="binding site" evidence="8">
    <location>
        <begin position="133"/>
        <end position="136"/>
    </location>
    <ligand>
        <name>GTP</name>
        <dbReference type="ChEBI" id="CHEBI:37565"/>
        <label>1</label>
    </ligand>
</feature>
<dbReference type="Gene3D" id="3.30.300.20">
    <property type="match status" value="1"/>
</dbReference>
<dbReference type="AlphaFoldDB" id="A0A934S1J5"/>
<accession>A0A934S1J5</accession>
<dbReference type="InterPro" id="IPR006073">
    <property type="entry name" value="GTP-bd"/>
</dbReference>
<dbReference type="InterPro" id="IPR005225">
    <property type="entry name" value="Small_GTP-bd"/>
</dbReference>
<evidence type="ECO:0000313" key="12">
    <source>
        <dbReference type="EMBL" id="MBK1880637.1"/>
    </source>
</evidence>
<evidence type="ECO:0000256" key="1">
    <source>
        <dbReference type="ARBA" id="ARBA00008279"/>
    </source>
</evidence>
<feature type="binding site" evidence="8">
    <location>
        <begin position="65"/>
        <end position="69"/>
    </location>
    <ligand>
        <name>GTP</name>
        <dbReference type="ChEBI" id="CHEBI:37565"/>
        <label>1</label>
    </ligand>
</feature>
<dbReference type="Pfam" id="PF01926">
    <property type="entry name" value="MMR_HSR1"/>
    <property type="match status" value="2"/>
</dbReference>
<dbReference type="Gene3D" id="3.40.50.300">
    <property type="entry name" value="P-loop containing nucleotide triphosphate hydrolases"/>
    <property type="match status" value="2"/>
</dbReference>
<dbReference type="PANTHER" id="PTHR43834:SF6">
    <property type="entry name" value="GTPASE DER"/>
    <property type="match status" value="1"/>
</dbReference>
<dbReference type="InterPro" id="IPR031166">
    <property type="entry name" value="G_ENGA"/>
</dbReference>
<dbReference type="InterPro" id="IPR032859">
    <property type="entry name" value="KH_dom-like"/>
</dbReference>
<dbReference type="InterPro" id="IPR027417">
    <property type="entry name" value="P-loop_NTPase"/>
</dbReference>
<dbReference type="HAMAP" id="MF_00195">
    <property type="entry name" value="GTPase_Der"/>
    <property type="match status" value="1"/>
</dbReference>
<evidence type="ECO:0000256" key="8">
    <source>
        <dbReference type="HAMAP-Rule" id="MF_00195"/>
    </source>
</evidence>
<gene>
    <name evidence="8 12" type="primary">der</name>
    <name evidence="12" type="ORF">JIN87_27370</name>
</gene>
<feature type="domain" description="EngA-type G" evidence="11">
    <location>
        <begin position="195"/>
        <end position="387"/>
    </location>
</feature>
<evidence type="ECO:0000256" key="2">
    <source>
        <dbReference type="ARBA" id="ARBA00020953"/>
    </source>
</evidence>
<dbReference type="Pfam" id="PF14714">
    <property type="entry name" value="KH_dom-like"/>
    <property type="match status" value="1"/>
</dbReference>
<name>A0A934S1J5_9BACT</name>
<dbReference type="CDD" id="cd01894">
    <property type="entry name" value="EngA1"/>
    <property type="match status" value="1"/>
</dbReference>
<keyword evidence="3 8" id="KW-0690">Ribosome biogenesis</keyword>
<dbReference type="GO" id="GO:0043022">
    <property type="term" value="F:ribosome binding"/>
    <property type="evidence" value="ECO:0007669"/>
    <property type="project" value="TreeGrafter"/>
</dbReference>
<evidence type="ECO:0000259" key="11">
    <source>
        <dbReference type="PROSITE" id="PS51712"/>
    </source>
</evidence>
<dbReference type="PROSITE" id="PS51712">
    <property type="entry name" value="G_ENGA"/>
    <property type="match status" value="1"/>
</dbReference>